<protein>
    <submittedName>
        <fullName evidence="3">Uncharacterized protein</fullName>
    </submittedName>
</protein>
<feature type="transmembrane region" description="Helical" evidence="2">
    <location>
        <begin position="346"/>
        <end position="366"/>
    </location>
</feature>
<feature type="region of interest" description="Disordered" evidence="1">
    <location>
        <begin position="264"/>
        <end position="292"/>
    </location>
</feature>
<evidence type="ECO:0000256" key="2">
    <source>
        <dbReference type="SAM" id="Phobius"/>
    </source>
</evidence>
<keyword evidence="2" id="KW-1133">Transmembrane helix</keyword>
<dbReference type="Proteomes" id="UP001215280">
    <property type="component" value="Unassembled WGS sequence"/>
</dbReference>
<accession>A0AAD7MGK6</accession>
<reference evidence="3" key="1">
    <citation type="submission" date="2023-03" db="EMBL/GenBank/DDBJ databases">
        <title>Massive genome expansion in bonnet fungi (Mycena s.s.) driven by repeated elements and novel gene families across ecological guilds.</title>
        <authorList>
            <consortium name="Lawrence Berkeley National Laboratory"/>
            <person name="Harder C.B."/>
            <person name="Miyauchi S."/>
            <person name="Viragh M."/>
            <person name="Kuo A."/>
            <person name="Thoen E."/>
            <person name="Andreopoulos B."/>
            <person name="Lu D."/>
            <person name="Skrede I."/>
            <person name="Drula E."/>
            <person name="Henrissat B."/>
            <person name="Morin E."/>
            <person name="Kohler A."/>
            <person name="Barry K."/>
            <person name="LaButti K."/>
            <person name="Morin E."/>
            <person name="Salamov A."/>
            <person name="Lipzen A."/>
            <person name="Mereny Z."/>
            <person name="Hegedus B."/>
            <person name="Baldrian P."/>
            <person name="Stursova M."/>
            <person name="Weitz H."/>
            <person name="Taylor A."/>
            <person name="Grigoriev I.V."/>
            <person name="Nagy L.G."/>
            <person name="Martin F."/>
            <person name="Kauserud H."/>
        </authorList>
    </citation>
    <scope>NUCLEOTIDE SEQUENCE</scope>
    <source>
        <strain evidence="3">CBHHK188m</strain>
    </source>
</reference>
<sequence length="414" mass="46164">MVCIGMIWRMDPLSMPRTFCMAQAIIVNAATYGLGGICMAWCIQTSYHILRPKLWVNMEESFKWRPIYILPVVVYPLLNTFLLVALIAKYDAVQPTDGMYCDATDPLWVRLVAHISPAVSLFVPAAYISVTSIRRVVKTLKHVERSQRGHHDPPRQIRRERHSAHYAFKQSAVHSDESSPPSPGRQPINPALSGKTEATTGLSFHLPFFRQLQSISQTLAPTSPSRSPSLNACDDDGRASVASSMFPTFAPIVDKSTTYPRRQAEGITDADPGGPWLDGTDADSEPTSMGSEGHEMTAERLELDVQDEHEDGTFRVSYRESPIDHAPTRVSHITTVPKITPHIYRLLFFQVVFTLSLLVDGLSSIIDVAAHHETPTPFASNQISLLMVSWGPIAVFGSSVDVRTQIVRWVWFRQ</sequence>
<evidence type="ECO:0000313" key="4">
    <source>
        <dbReference type="Proteomes" id="UP001215280"/>
    </source>
</evidence>
<feature type="transmembrane region" description="Helical" evidence="2">
    <location>
        <begin position="67"/>
        <end position="88"/>
    </location>
</feature>
<organism evidence="3 4">
    <name type="scientific">Mycena maculata</name>
    <dbReference type="NCBI Taxonomy" id="230809"/>
    <lineage>
        <taxon>Eukaryota</taxon>
        <taxon>Fungi</taxon>
        <taxon>Dikarya</taxon>
        <taxon>Basidiomycota</taxon>
        <taxon>Agaricomycotina</taxon>
        <taxon>Agaricomycetes</taxon>
        <taxon>Agaricomycetidae</taxon>
        <taxon>Agaricales</taxon>
        <taxon>Marasmiineae</taxon>
        <taxon>Mycenaceae</taxon>
        <taxon>Mycena</taxon>
    </lineage>
</organism>
<evidence type="ECO:0000313" key="3">
    <source>
        <dbReference type="EMBL" id="KAJ7716583.1"/>
    </source>
</evidence>
<dbReference type="EMBL" id="JARJLG010000330">
    <property type="protein sequence ID" value="KAJ7716583.1"/>
    <property type="molecule type" value="Genomic_DNA"/>
</dbReference>
<feature type="transmembrane region" description="Helical" evidence="2">
    <location>
        <begin position="378"/>
        <end position="398"/>
    </location>
</feature>
<feature type="transmembrane region" description="Helical" evidence="2">
    <location>
        <begin position="108"/>
        <end position="130"/>
    </location>
</feature>
<keyword evidence="2" id="KW-0472">Membrane</keyword>
<name>A0AAD7MGK6_9AGAR</name>
<keyword evidence="2" id="KW-0812">Transmembrane</keyword>
<proteinExistence type="predicted"/>
<feature type="region of interest" description="Disordered" evidence="1">
    <location>
        <begin position="169"/>
        <end position="195"/>
    </location>
</feature>
<evidence type="ECO:0000256" key="1">
    <source>
        <dbReference type="SAM" id="MobiDB-lite"/>
    </source>
</evidence>
<gene>
    <name evidence="3" type="ORF">DFH07DRAFT_353821</name>
</gene>
<feature type="transmembrane region" description="Helical" evidence="2">
    <location>
        <begin position="21"/>
        <end position="43"/>
    </location>
</feature>
<dbReference type="AlphaFoldDB" id="A0AAD7MGK6"/>
<comment type="caution">
    <text evidence="3">The sequence shown here is derived from an EMBL/GenBank/DDBJ whole genome shotgun (WGS) entry which is preliminary data.</text>
</comment>
<keyword evidence="4" id="KW-1185">Reference proteome</keyword>